<accession>T0YDX9</accession>
<evidence type="ECO:0000259" key="9">
    <source>
        <dbReference type="Pfam" id="PF01926"/>
    </source>
</evidence>
<dbReference type="GO" id="GO:0043022">
    <property type="term" value="F:ribosome binding"/>
    <property type="evidence" value="ECO:0007669"/>
    <property type="project" value="TreeGrafter"/>
</dbReference>
<evidence type="ECO:0000256" key="2">
    <source>
        <dbReference type="ARBA" id="ARBA00020953"/>
    </source>
</evidence>
<dbReference type="InterPro" id="IPR032859">
    <property type="entry name" value="KH_dom-like"/>
</dbReference>
<reference evidence="11" key="1">
    <citation type="submission" date="2013-08" db="EMBL/GenBank/DDBJ databases">
        <authorList>
            <person name="Mendez C."/>
            <person name="Richter M."/>
            <person name="Ferrer M."/>
            <person name="Sanchez J."/>
        </authorList>
    </citation>
    <scope>NUCLEOTIDE SEQUENCE</scope>
</reference>
<feature type="region of interest" description="Disordered" evidence="8">
    <location>
        <begin position="438"/>
        <end position="461"/>
    </location>
</feature>
<dbReference type="SUPFAM" id="SSF52540">
    <property type="entry name" value="P-loop containing nucleoside triphosphate hydrolases"/>
    <property type="match status" value="2"/>
</dbReference>
<comment type="caution">
    <text evidence="11">The sequence shown here is derived from an EMBL/GenBank/DDBJ whole genome shotgun (WGS) entry which is preliminary data.</text>
</comment>
<evidence type="ECO:0000256" key="3">
    <source>
        <dbReference type="ARBA" id="ARBA00022517"/>
    </source>
</evidence>
<dbReference type="CDD" id="cd01894">
    <property type="entry name" value="EngA1"/>
    <property type="match status" value="1"/>
</dbReference>
<gene>
    <name evidence="11" type="ORF">B1B_18181</name>
</gene>
<evidence type="ECO:0000256" key="8">
    <source>
        <dbReference type="SAM" id="MobiDB-lite"/>
    </source>
</evidence>
<dbReference type="HAMAP" id="MF_00195">
    <property type="entry name" value="GTPase_Der"/>
    <property type="match status" value="1"/>
</dbReference>
<dbReference type="InterPro" id="IPR015946">
    <property type="entry name" value="KH_dom-like_a/b"/>
</dbReference>
<dbReference type="InterPro" id="IPR006073">
    <property type="entry name" value="GTP-bd"/>
</dbReference>
<dbReference type="Gene3D" id="3.40.50.300">
    <property type="entry name" value="P-loop containing nucleotide triphosphate hydrolases"/>
    <property type="match status" value="2"/>
</dbReference>
<evidence type="ECO:0000256" key="7">
    <source>
        <dbReference type="ARBA" id="ARBA00032345"/>
    </source>
</evidence>
<keyword evidence="4" id="KW-0677">Repeat</keyword>
<evidence type="ECO:0000259" key="10">
    <source>
        <dbReference type="Pfam" id="PF14714"/>
    </source>
</evidence>
<dbReference type="PRINTS" id="PR00326">
    <property type="entry name" value="GTP1OBG"/>
</dbReference>
<evidence type="ECO:0000256" key="4">
    <source>
        <dbReference type="ARBA" id="ARBA00022737"/>
    </source>
</evidence>
<dbReference type="PANTHER" id="PTHR43834:SF6">
    <property type="entry name" value="GTPASE DER"/>
    <property type="match status" value="1"/>
</dbReference>
<evidence type="ECO:0000256" key="1">
    <source>
        <dbReference type="ARBA" id="ARBA00008279"/>
    </source>
</evidence>
<dbReference type="Pfam" id="PF01926">
    <property type="entry name" value="MMR_HSR1"/>
    <property type="match status" value="2"/>
</dbReference>
<feature type="domain" description="G" evidence="9">
    <location>
        <begin position="5"/>
        <end position="119"/>
    </location>
</feature>
<feature type="compositionally biased region" description="Basic residues" evidence="8">
    <location>
        <begin position="452"/>
        <end position="461"/>
    </location>
</feature>
<evidence type="ECO:0000313" key="11">
    <source>
        <dbReference type="EMBL" id="EQD31363.1"/>
    </source>
</evidence>
<protein>
    <recommendedName>
        <fullName evidence="2">GTPase Der</fullName>
    </recommendedName>
    <alternativeName>
        <fullName evidence="7">GTP-binding protein EngA</fullName>
    </alternativeName>
</protein>
<dbReference type="InterPro" id="IPR027417">
    <property type="entry name" value="P-loop_NTPase"/>
</dbReference>
<feature type="domain" description="G" evidence="9">
    <location>
        <begin position="178"/>
        <end position="296"/>
    </location>
</feature>
<comment type="similarity">
    <text evidence="1">Belongs to the TRAFAC class TrmE-Era-EngA-EngB-Septin-like GTPase superfamily. EngA (Der) GTPase family.</text>
</comment>
<dbReference type="NCBIfam" id="TIGR00231">
    <property type="entry name" value="small_GTP"/>
    <property type="match status" value="2"/>
</dbReference>
<sequence length="461" mass="50003">MALWAIVGRPNVGKSTLFNRLVRSSQALVSAEPHLTRDRLYGTGRGAFSGHGFIDTGGVGEREGLPLEDAIGRQSREAVREADGVLWVVDSQSGLTGADEELGETLRRAGKPVLLVANKSEGRIWADRDFDFTRLGMGSPVWVSARKGDGLATLALALANPAPDLVSASDPVLEPPVRVALIGRPNAGKSTLLNQLVGADRVLTSEDPGTTRDTVEVAMGRQDRSWLLVDTAGIRSRTRIRDPRDRLAIARSLQAIGRADLVTLVVDARVGGVDDDARLAKVAYETGRPLVIALNKWEGLSRTEKTRARRGMESLLAFLPAFDWVPVSALHGSGLGDLLKAWIRLSDRARMPLPTPIINRILVDAVREKPPPLVRRVRPKLRYGHAGGRMPLTVVIHGTRLSLLGADYERYLVKRFATAFDLGGVPLKLEFRESAGHHAHPVGAPRGAATRARNRNRHAPA</sequence>
<dbReference type="InterPro" id="IPR016484">
    <property type="entry name" value="GTPase_Der"/>
</dbReference>
<name>T0YDX9_9ZZZZ</name>
<keyword evidence="5" id="KW-0547">Nucleotide-binding</keyword>
<dbReference type="PANTHER" id="PTHR43834">
    <property type="entry name" value="GTPASE DER"/>
    <property type="match status" value="1"/>
</dbReference>
<evidence type="ECO:0000256" key="5">
    <source>
        <dbReference type="ARBA" id="ARBA00022741"/>
    </source>
</evidence>
<evidence type="ECO:0000256" key="6">
    <source>
        <dbReference type="ARBA" id="ARBA00023134"/>
    </source>
</evidence>
<dbReference type="AlphaFoldDB" id="T0YDX9"/>
<organism evidence="11">
    <name type="scientific">mine drainage metagenome</name>
    <dbReference type="NCBI Taxonomy" id="410659"/>
    <lineage>
        <taxon>unclassified sequences</taxon>
        <taxon>metagenomes</taxon>
        <taxon>ecological metagenomes</taxon>
    </lineage>
</organism>
<dbReference type="CDD" id="cd01895">
    <property type="entry name" value="EngA2"/>
    <property type="match status" value="1"/>
</dbReference>
<dbReference type="GO" id="GO:0005525">
    <property type="term" value="F:GTP binding"/>
    <property type="evidence" value="ECO:0007669"/>
    <property type="project" value="UniProtKB-KW"/>
</dbReference>
<feature type="domain" description="GTPase Der C-terminal KH-domain-like" evidence="10">
    <location>
        <begin position="354"/>
        <end position="432"/>
    </location>
</feature>
<dbReference type="Gene3D" id="3.30.300.20">
    <property type="match status" value="1"/>
</dbReference>
<dbReference type="GO" id="GO:0042254">
    <property type="term" value="P:ribosome biogenesis"/>
    <property type="evidence" value="ECO:0007669"/>
    <property type="project" value="UniProtKB-KW"/>
</dbReference>
<dbReference type="Pfam" id="PF14714">
    <property type="entry name" value="KH_dom-like"/>
    <property type="match status" value="1"/>
</dbReference>
<proteinExistence type="inferred from homology"/>
<dbReference type="InterPro" id="IPR005225">
    <property type="entry name" value="Small_GTP-bd"/>
</dbReference>
<keyword evidence="6" id="KW-0342">GTP-binding</keyword>
<reference evidence="11" key="2">
    <citation type="journal article" date="2014" name="ISME J.">
        <title>Microbial stratification in low pH oxic and suboxic macroscopic growths along an acid mine drainage.</title>
        <authorList>
            <person name="Mendez-Garcia C."/>
            <person name="Mesa V."/>
            <person name="Sprenger R.R."/>
            <person name="Richter M."/>
            <person name="Diez M.S."/>
            <person name="Solano J."/>
            <person name="Bargiela R."/>
            <person name="Golyshina O.V."/>
            <person name="Manteca A."/>
            <person name="Ramos J.L."/>
            <person name="Gallego J.R."/>
            <person name="Llorente I."/>
            <person name="Martins Dos Santos V.A."/>
            <person name="Jensen O.N."/>
            <person name="Pelaez A.I."/>
            <person name="Sanchez J."/>
            <person name="Ferrer M."/>
        </authorList>
    </citation>
    <scope>NUCLEOTIDE SEQUENCE</scope>
</reference>
<keyword evidence="3" id="KW-0690">Ribosome biogenesis</keyword>
<dbReference type="PIRSF" id="PIRSF006485">
    <property type="entry name" value="GTP-binding_EngA"/>
    <property type="match status" value="1"/>
</dbReference>
<dbReference type="NCBIfam" id="TIGR03594">
    <property type="entry name" value="GTPase_EngA"/>
    <property type="match status" value="1"/>
</dbReference>
<dbReference type="EMBL" id="AUZY01012159">
    <property type="protein sequence ID" value="EQD31363.1"/>
    <property type="molecule type" value="Genomic_DNA"/>
</dbReference>